<dbReference type="CDD" id="cd00158">
    <property type="entry name" value="RHOD"/>
    <property type="match status" value="1"/>
</dbReference>
<evidence type="ECO:0000313" key="2">
    <source>
        <dbReference type="EMBL" id="ORI10777.1"/>
    </source>
</evidence>
<dbReference type="Gene3D" id="3.40.250.10">
    <property type="entry name" value="Rhodanese-like domain"/>
    <property type="match status" value="1"/>
</dbReference>
<dbReference type="Pfam" id="PF00581">
    <property type="entry name" value="Rhodanese"/>
    <property type="match status" value="1"/>
</dbReference>
<name>A0A1X0U5M1_9BACT</name>
<comment type="caution">
    <text evidence="2">The sequence shown here is derived from an EMBL/GenBank/DDBJ whole genome shotgun (WGS) entry which is preliminary data.</text>
</comment>
<evidence type="ECO:0000259" key="1">
    <source>
        <dbReference type="PROSITE" id="PS50206"/>
    </source>
</evidence>
<protein>
    <recommendedName>
        <fullName evidence="1">Rhodanese domain-containing protein</fullName>
    </recommendedName>
</protein>
<dbReference type="SUPFAM" id="SSF52821">
    <property type="entry name" value="Rhodanese/Cell cycle control phosphatase"/>
    <property type="match status" value="1"/>
</dbReference>
<feature type="domain" description="Rhodanese" evidence="1">
    <location>
        <begin position="2"/>
        <end position="68"/>
    </location>
</feature>
<dbReference type="EMBL" id="LVWL01000001">
    <property type="protein sequence ID" value="ORI10777.1"/>
    <property type="molecule type" value="Genomic_DNA"/>
</dbReference>
<dbReference type="AlphaFoldDB" id="A0A1X0U5M1"/>
<organism evidence="2 3">
    <name type="scientific">Campylobacter concisus</name>
    <dbReference type="NCBI Taxonomy" id="199"/>
    <lineage>
        <taxon>Bacteria</taxon>
        <taxon>Pseudomonadati</taxon>
        <taxon>Campylobacterota</taxon>
        <taxon>Epsilonproteobacteria</taxon>
        <taxon>Campylobacterales</taxon>
        <taxon>Campylobacteraceae</taxon>
        <taxon>Campylobacter</taxon>
    </lineage>
</organism>
<gene>
    <name evidence="2" type="ORF">A3835_00170</name>
</gene>
<evidence type="ECO:0000313" key="3">
    <source>
        <dbReference type="Proteomes" id="UP000192671"/>
    </source>
</evidence>
<dbReference type="InterPro" id="IPR036873">
    <property type="entry name" value="Rhodanese-like_dom_sf"/>
</dbReference>
<dbReference type="PROSITE" id="PS50206">
    <property type="entry name" value="RHODANESE_3"/>
    <property type="match status" value="1"/>
</dbReference>
<proteinExistence type="predicted"/>
<dbReference type="Proteomes" id="UP000192671">
    <property type="component" value="Unassembled WGS sequence"/>
</dbReference>
<sequence>MKGAINIPDGEPVDNYKDVLEANKDKTIVTHCYSGNRSAKLAQTLSDKGYKVLNLLDGTKEHSYELVK</sequence>
<accession>A0A1X0U5M1</accession>
<reference evidence="2 3" key="1">
    <citation type="journal article" date="2017" name="Gene Rep">
        <title>The ribosomal RNA operon (rrn) of Campylobacter concisus supports molecular typing to genomospecies level.</title>
        <authorList>
            <person name="Huq M."/>
            <person name="Van T.T.H."/>
            <person name="Gurtler V."/>
            <person name="Elshagmani E."/>
            <person name="Allemailem K.S."/>
            <person name="Smooker P.M."/>
            <person name="Istivan T.S."/>
        </authorList>
    </citation>
    <scope>NUCLEOTIDE SEQUENCE [LARGE SCALE GENOMIC DNA]</scope>
    <source>
        <strain evidence="2 3">RCH 26</strain>
    </source>
</reference>
<dbReference type="InterPro" id="IPR001763">
    <property type="entry name" value="Rhodanese-like_dom"/>
</dbReference>